<dbReference type="RefSeq" id="XP_044549257.1">
    <property type="nucleotide sequence ID" value="XM_044693867.1"/>
</dbReference>
<evidence type="ECO:0008006" key="5">
    <source>
        <dbReference type="Google" id="ProtNLM"/>
    </source>
</evidence>
<comment type="caution">
    <text evidence="3">The sequence shown here is derived from an EMBL/GenBank/DDBJ whole genome shotgun (WGS) entry which is preliminary data.</text>
</comment>
<dbReference type="GeneID" id="68096704"/>
<keyword evidence="4" id="KW-1185">Reference proteome</keyword>
<organism evidence="3 4">
    <name type="scientific">Naegleria lovaniensis</name>
    <name type="common">Amoeba</name>
    <dbReference type="NCBI Taxonomy" id="51637"/>
    <lineage>
        <taxon>Eukaryota</taxon>
        <taxon>Discoba</taxon>
        <taxon>Heterolobosea</taxon>
        <taxon>Tetramitia</taxon>
        <taxon>Eutetramitia</taxon>
        <taxon>Vahlkampfiidae</taxon>
        <taxon>Naegleria</taxon>
    </lineage>
</organism>
<feature type="compositionally biased region" description="Low complexity" evidence="1">
    <location>
        <begin position="73"/>
        <end position="86"/>
    </location>
</feature>
<dbReference type="AlphaFoldDB" id="A0AA88GSY4"/>
<feature type="transmembrane region" description="Helical" evidence="2">
    <location>
        <begin position="160"/>
        <end position="183"/>
    </location>
</feature>
<proteinExistence type="predicted"/>
<sequence length="240" mass="27197">MLTRYLCTHTHKTTRLACQIQNIINIRRNFHSSSTIQSNSEILTQRNTNQNLGSENAQPQITSTPETLSTTIQQSEQSNNSSNNQEPTSMEEELQRIKELESELYAGKQAMSMIFRASGSSFGFKKRRDEDETPTSNVPVLTPEEQAKAKLLAYKLASLALMYGTLINIVGAVVFIAMLYFIFDIKTTKEFKDVIIKFIRGEEALKQHKELESKELSSDEGMLKLKDLFDKTRSSKGESQ</sequence>
<evidence type="ECO:0000256" key="1">
    <source>
        <dbReference type="SAM" id="MobiDB-lite"/>
    </source>
</evidence>
<feature type="region of interest" description="Disordered" evidence="1">
    <location>
        <begin position="50"/>
        <end position="93"/>
    </location>
</feature>
<reference evidence="3 4" key="1">
    <citation type="journal article" date="2018" name="BMC Genomics">
        <title>The genome of Naegleria lovaniensis, the basis for a comparative approach to unravel pathogenicity factors of the human pathogenic amoeba N. fowleri.</title>
        <authorList>
            <person name="Liechti N."/>
            <person name="Schurch N."/>
            <person name="Bruggmann R."/>
            <person name="Wittwer M."/>
        </authorList>
    </citation>
    <scope>NUCLEOTIDE SEQUENCE [LARGE SCALE GENOMIC DNA]</scope>
    <source>
        <strain evidence="3 4">ATCC 30569</strain>
    </source>
</reference>
<evidence type="ECO:0000313" key="4">
    <source>
        <dbReference type="Proteomes" id="UP000816034"/>
    </source>
</evidence>
<dbReference type="EMBL" id="PYSW02000020">
    <property type="protein sequence ID" value="KAG2383578.1"/>
    <property type="molecule type" value="Genomic_DNA"/>
</dbReference>
<accession>A0AA88GSY4</accession>
<keyword evidence="2" id="KW-0812">Transmembrane</keyword>
<keyword evidence="2" id="KW-1133">Transmembrane helix</keyword>
<gene>
    <name evidence="3" type="ORF">C9374_004249</name>
</gene>
<protein>
    <recommendedName>
        <fullName evidence="5">Transmembrane protein</fullName>
    </recommendedName>
</protein>
<dbReference type="Proteomes" id="UP000816034">
    <property type="component" value="Unassembled WGS sequence"/>
</dbReference>
<keyword evidence="2" id="KW-0472">Membrane</keyword>
<name>A0AA88GSY4_NAELO</name>
<evidence type="ECO:0000313" key="3">
    <source>
        <dbReference type="EMBL" id="KAG2383578.1"/>
    </source>
</evidence>
<feature type="compositionally biased region" description="Polar residues" evidence="1">
    <location>
        <begin position="50"/>
        <end position="72"/>
    </location>
</feature>
<evidence type="ECO:0000256" key="2">
    <source>
        <dbReference type="SAM" id="Phobius"/>
    </source>
</evidence>